<feature type="signal peptide" evidence="2">
    <location>
        <begin position="1"/>
        <end position="22"/>
    </location>
</feature>
<gene>
    <name evidence="3" type="primary">lppC</name>
    <name evidence="3" type="ORF">NNJEOMEG_01423</name>
</gene>
<dbReference type="InterPro" id="IPR036610">
    <property type="entry name" value="PEBP-like_sf"/>
</dbReference>
<proteinExistence type="predicted"/>
<keyword evidence="3" id="KW-0449">Lipoprotein</keyword>
<organism evidence="3 4">
    <name type="scientific">Fundidesulfovibrio magnetotacticus</name>
    <dbReference type="NCBI Taxonomy" id="2730080"/>
    <lineage>
        <taxon>Bacteria</taxon>
        <taxon>Pseudomonadati</taxon>
        <taxon>Thermodesulfobacteriota</taxon>
        <taxon>Desulfovibrionia</taxon>
        <taxon>Desulfovibrionales</taxon>
        <taxon>Desulfovibrionaceae</taxon>
        <taxon>Fundidesulfovibrio</taxon>
    </lineage>
</organism>
<keyword evidence="2" id="KW-0732">Signal</keyword>
<reference evidence="3 4" key="2">
    <citation type="submission" date="2020-05" db="EMBL/GenBank/DDBJ databases">
        <title>Draft genome sequence of Desulfovibrio sp. strainFSS-1.</title>
        <authorList>
            <person name="Shimoshige H."/>
            <person name="Kobayashi H."/>
            <person name="Maekawa T."/>
        </authorList>
    </citation>
    <scope>NUCLEOTIDE SEQUENCE [LARGE SCALE GENOMIC DNA]</scope>
    <source>
        <strain evidence="3 4">SIID29052-01</strain>
    </source>
</reference>
<dbReference type="NCBIfam" id="TIGR00481">
    <property type="entry name" value="YbhB/YbcL family Raf kinase inhibitor-like protein"/>
    <property type="match status" value="1"/>
</dbReference>
<dbReference type="Pfam" id="PF01161">
    <property type="entry name" value="PBP"/>
    <property type="match status" value="1"/>
</dbReference>
<sequence>MKGFARAAFLAALFLFLAGAEARASALSVSSPAFKDGERMPRQSGCEGGDRSPPLQVVGVPGEAKSLAILMTEQDSPRGQQPLWIAYNLAPTYISIAENQPRTRQLKGGGMQIALGNAKPGYTGPCPPAGVTRRYLIEVFALDSLLDLPENATKQDFLLAVEGHILVRGWITGRYKK</sequence>
<dbReference type="SUPFAM" id="SSF49777">
    <property type="entry name" value="PEBP-like"/>
    <property type="match status" value="1"/>
</dbReference>
<dbReference type="PANTHER" id="PTHR30289:SF1">
    <property type="entry name" value="PEBP (PHOSPHATIDYLETHANOLAMINE-BINDING PROTEIN) FAMILY PROTEIN"/>
    <property type="match status" value="1"/>
</dbReference>
<evidence type="ECO:0000256" key="1">
    <source>
        <dbReference type="SAM" id="MobiDB-lite"/>
    </source>
</evidence>
<dbReference type="EMBL" id="BLTE01000005">
    <property type="protein sequence ID" value="GFK93589.1"/>
    <property type="molecule type" value="Genomic_DNA"/>
</dbReference>
<dbReference type="Proteomes" id="UP000494245">
    <property type="component" value="Unassembled WGS sequence"/>
</dbReference>
<dbReference type="CDD" id="cd00865">
    <property type="entry name" value="PEBP_bact_arch"/>
    <property type="match status" value="1"/>
</dbReference>
<protein>
    <submittedName>
        <fullName evidence="3">Lipoprotein LppC</fullName>
    </submittedName>
</protein>
<comment type="caution">
    <text evidence="3">The sequence shown here is derived from an EMBL/GenBank/DDBJ whole genome shotgun (WGS) entry which is preliminary data.</text>
</comment>
<dbReference type="InterPro" id="IPR008914">
    <property type="entry name" value="PEBP"/>
</dbReference>
<accession>A0A6V8LU08</accession>
<dbReference type="InterPro" id="IPR005247">
    <property type="entry name" value="YbhB_YbcL/LppC-like"/>
</dbReference>
<keyword evidence="4" id="KW-1185">Reference proteome</keyword>
<evidence type="ECO:0000313" key="3">
    <source>
        <dbReference type="EMBL" id="GFK93589.1"/>
    </source>
</evidence>
<dbReference type="Gene3D" id="3.90.280.10">
    <property type="entry name" value="PEBP-like"/>
    <property type="match status" value="1"/>
</dbReference>
<dbReference type="RefSeq" id="WP_173082770.1">
    <property type="nucleotide sequence ID" value="NZ_BLTE01000005.1"/>
</dbReference>
<evidence type="ECO:0000313" key="4">
    <source>
        <dbReference type="Proteomes" id="UP000494245"/>
    </source>
</evidence>
<dbReference type="PANTHER" id="PTHR30289">
    <property type="entry name" value="UNCHARACTERIZED PROTEIN YBCL-RELATED"/>
    <property type="match status" value="1"/>
</dbReference>
<evidence type="ECO:0000256" key="2">
    <source>
        <dbReference type="SAM" id="SignalP"/>
    </source>
</evidence>
<name>A0A6V8LU08_9BACT</name>
<dbReference type="AlphaFoldDB" id="A0A6V8LU08"/>
<feature type="chain" id="PRO_5028945502" evidence="2">
    <location>
        <begin position="23"/>
        <end position="177"/>
    </location>
</feature>
<reference evidence="3 4" key="1">
    <citation type="submission" date="2020-04" db="EMBL/GenBank/DDBJ databases">
        <authorList>
            <consortium name="Desulfovibrio sp. FSS-1 genome sequencing consortium"/>
            <person name="Shimoshige H."/>
            <person name="Kobayashi H."/>
            <person name="Maekawa T."/>
        </authorList>
    </citation>
    <scope>NUCLEOTIDE SEQUENCE [LARGE SCALE GENOMIC DNA]</scope>
    <source>
        <strain evidence="3 4">SIID29052-01</strain>
    </source>
</reference>
<feature type="region of interest" description="Disordered" evidence="1">
    <location>
        <begin position="33"/>
        <end position="55"/>
    </location>
</feature>